<protein>
    <submittedName>
        <fullName evidence="7">Type-1 angiotensin II receptor-associated protein-like</fullName>
    </submittedName>
</protein>
<dbReference type="PANTHER" id="PTHR16521">
    <property type="entry name" value="TYPE-1 ANGIOTENSIN II RECEPTOR-ASSOCIATED PROTEIN"/>
    <property type="match status" value="1"/>
</dbReference>
<evidence type="ECO:0000313" key="6">
    <source>
        <dbReference type="Proteomes" id="UP000695022"/>
    </source>
</evidence>
<dbReference type="InterPro" id="IPR009436">
    <property type="entry name" value="AGTRAP"/>
</dbReference>
<comment type="subcellular location">
    <subcellularLocation>
        <location evidence="1">Membrane</location>
        <topology evidence="1">Multi-pass membrane protein</topology>
    </subcellularLocation>
</comment>
<name>A0ABM1F936_PRICU</name>
<keyword evidence="3 5" id="KW-1133">Transmembrane helix</keyword>
<reference evidence="7" key="1">
    <citation type="submission" date="2025-08" db="UniProtKB">
        <authorList>
            <consortium name="RefSeq"/>
        </authorList>
    </citation>
    <scope>IDENTIFICATION</scope>
</reference>
<evidence type="ECO:0000313" key="7">
    <source>
        <dbReference type="RefSeq" id="XP_014680957.1"/>
    </source>
</evidence>
<dbReference type="SMART" id="SM00805">
    <property type="entry name" value="AGTRAP"/>
    <property type="match status" value="1"/>
</dbReference>
<proteinExistence type="predicted"/>
<evidence type="ECO:0000256" key="1">
    <source>
        <dbReference type="ARBA" id="ARBA00004141"/>
    </source>
</evidence>
<keyword evidence="4 5" id="KW-0472">Membrane</keyword>
<keyword evidence="2 5" id="KW-0812">Transmembrane</keyword>
<organism evidence="6 7">
    <name type="scientific">Priapulus caudatus</name>
    <name type="common">Priapulid worm</name>
    <dbReference type="NCBI Taxonomy" id="37621"/>
    <lineage>
        <taxon>Eukaryota</taxon>
        <taxon>Metazoa</taxon>
        <taxon>Ecdysozoa</taxon>
        <taxon>Scalidophora</taxon>
        <taxon>Priapulida</taxon>
        <taxon>Priapulimorpha</taxon>
        <taxon>Priapulimorphida</taxon>
        <taxon>Priapulidae</taxon>
        <taxon>Priapulus</taxon>
    </lineage>
</organism>
<accession>A0ABM1F936</accession>
<evidence type="ECO:0000256" key="5">
    <source>
        <dbReference type="SAM" id="Phobius"/>
    </source>
</evidence>
<feature type="transmembrane region" description="Helical" evidence="5">
    <location>
        <begin position="12"/>
        <end position="31"/>
    </location>
</feature>
<evidence type="ECO:0000256" key="2">
    <source>
        <dbReference type="ARBA" id="ARBA00022692"/>
    </source>
</evidence>
<feature type="transmembrane region" description="Helical" evidence="5">
    <location>
        <begin position="104"/>
        <end position="127"/>
    </location>
</feature>
<feature type="transmembrane region" description="Helical" evidence="5">
    <location>
        <begin position="37"/>
        <end position="54"/>
    </location>
</feature>
<feature type="transmembrane region" description="Helical" evidence="5">
    <location>
        <begin position="61"/>
        <end position="84"/>
    </location>
</feature>
<dbReference type="RefSeq" id="XP_014680957.1">
    <property type="nucleotide sequence ID" value="XM_014825471.1"/>
</dbReference>
<sequence>MPFEDFSNIRTVPLQVVFLVHFTLSTWVMLLGWVPNAYVYYNAFFLAVLLWAMVKRDSPDPVWLALVINVFAIVTDIIILATAFPEMKAVLDENGARIRGKLSLLRFCAVICCFNLLMRPLSCLLLGRAVQERGGDYGIIGPFGGEAGPTYDKVEEPTLPPVHQNTYQVP</sequence>
<evidence type="ECO:0000256" key="4">
    <source>
        <dbReference type="ARBA" id="ARBA00023136"/>
    </source>
</evidence>
<keyword evidence="6" id="KW-1185">Reference proteome</keyword>
<dbReference type="PANTHER" id="PTHR16521:SF3">
    <property type="entry name" value="TYPE-1 ANGIOTENSIN II RECEPTOR-ASSOCIATED PROTEIN"/>
    <property type="match status" value="1"/>
</dbReference>
<gene>
    <name evidence="7" type="primary">LOC106820877</name>
</gene>
<dbReference type="Pfam" id="PF06396">
    <property type="entry name" value="AGTRAP"/>
    <property type="match status" value="1"/>
</dbReference>
<dbReference type="Proteomes" id="UP000695022">
    <property type="component" value="Unplaced"/>
</dbReference>
<dbReference type="GeneID" id="106820877"/>
<evidence type="ECO:0000256" key="3">
    <source>
        <dbReference type="ARBA" id="ARBA00022989"/>
    </source>
</evidence>